<protein>
    <submittedName>
        <fullName evidence="1">Uncharacterized protein</fullName>
    </submittedName>
</protein>
<evidence type="ECO:0000313" key="1">
    <source>
        <dbReference type="EMBL" id="KHG28920.1"/>
    </source>
</evidence>
<evidence type="ECO:0000313" key="2">
    <source>
        <dbReference type="Proteomes" id="UP000032142"/>
    </source>
</evidence>
<name>A0A0B0PV72_GOSAR</name>
<sequence length="12" mass="1532">MTWHCTFQDLIH</sequence>
<dbReference type="EMBL" id="KN447054">
    <property type="protein sequence ID" value="KHG28920.1"/>
    <property type="molecule type" value="Genomic_DNA"/>
</dbReference>
<dbReference type="Proteomes" id="UP000032142">
    <property type="component" value="Unassembled WGS sequence"/>
</dbReference>
<reference evidence="2" key="1">
    <citation type="submission" date="2014-09" db="EMBL/GenBank/DDBJ databases">
        <authorList>
            <person name="Mudge J."/>
            <person name="Ramaraj T."/>
            <person name="Lindquist I.E."/>
            <person name="Bharti A.K."/>
            <person name="Sundararajan A."/>
            <person name="Cameron C.T."/>
            <person name="Woodward J.E."/>
            <person name="May G.D."/>
            <person name="Brubaker C."/>
            <person name="Broadhvest J."/>
            <person name="Wilkins T.A."/>
        </authorList>
    </citation>
    <scope>NUCLEOTIDE SEQUENCE</scope>
    <source>
        <strain evidence="2">cv. AKA8401</strain>
    </source>
</reference>
<accession>A0A0B0PV72</accession>
<keyword evidence="2" id="KW-1185">Reference proteome</keyword>
<gene>
    <name evidence="1" type="ORF">F383_10776</name>
</gene>
<proteinExistence type="predicted"/>
<organism evidence="1 2">
    <name type="scientific">Gossypium arboreum</name>
    <name type="common">Tree cotton</name>
    <name type="synonym">Gossypium nanking</name>
    <dbReference type="NCBI Taxonomy" id="29729"/>
    <lineage>
        <taxon>Eukaryota</taxon>
        <taxon>Viridiplantae</taxon>
        <taxon>Streptophyta</taxon>
        <taxon>Embryophyta</taxon>
        <taxon>Tracheophyta</taxon>
        <taxon>Spermatophyta</taxon>
        <taxon>Magnoliopsida</taxon>
        <taxon>eudicotyledons</taxon>
        <taxon>Gunneridae</taxon>
        <taxon>Pentapetalae</taxon>
        <taxon>rosids</taxon>
        <taxon>malvids</taxon>
        <taxon>Malvales</taxon>
        <taxon>Malvaceae</taxon>
        <taxon>Malvoideae</taxon>
        <taxon>Gossypium</taxon>
    </lineage>
</organism>